<reference evidence="3" key="2">
    <citation type="submission" date="2016-06" db="UniProtKB">
        <authorList>
            <consortium name="WormBaseParasite"/>
        </authorList>
    </citation>
    <scope>IDENTIFICATION</scope>
</reference>
<dbReference type="WBParaSite" id="GPLIN_000491100">
    <property type="protein sequence ID" value="GPLIN_000491100"/>
    <property type="gene ID" value="GPLIN_000491100"/>
</dbReference>
<evidence type="ECO:0000313" key="2">
    <source>
        <dbReference type="Proteomes" id="UP000050741"/>
    </source>
</evidence>
<name>A0A183BWC2_GLOPA</name>
<evidence type="ECO:0000256" key="1">
    <source>
        <dbReference type="SAM" id="MobiDB-lite"/>
    </source>
</evidence>
<sequence>MPSFTYRIVLDESRYRRTWESWMPNEYGTTMPSWTAGVHRNGDCHKSEWPTPSPTPAEASPPFPGQRCRSFEERRDSICEHRKATVENGRSKCSKSVQPIQLKPRRDNATIRKVPIEFRGFHLPLAYGGDVKDCDRTAIDGFEDEIFNRPNGGFCIRVKALGFETDDFNVFIDPDGVLGVDALHEQQTRDGMSVQRRITRRYQALIKHKFHLNYLAPFFRWLRKWTCALCAPFSPRTAAIWRSRVRKGKISNRNYCLLLTSK</sequence>
<keyword evidence="2" id="KW-1185">Reference proteome</keyword>
<dbReference type="AlphaFoldDB" id="A0A183BWC2"/>
<dbReference type="Proteomes" id="UP000050741">
    <property type="component" value="Unassembled WGS sequence"/>
</dbReference>
<accession>A0A183BWC2</accession>
<protein>
    <submittedName>
        <fullName evidence="3">SHSP domain-containing protein</fullName>
    </submittedName>
</protein>
<evidence type="ECO:0000313" key="3">
    <source>
        <dbReference type="WBParaSite" id="GPLIN_000491100"/>
    </source>
</evidence>
<feature type="compositionally biased region" description="Pro residues" evidence="1">
    <location>
        <begin position="51"/>
        <end position="64"/>
    </location>
</feature>
<reference evidence="2" key="1">
    <citation type="submission" date="2014-05" db="EMBL/GenBank/DDBJ databases">
        <title>The genome and life-stage specific transcriptomes of Globodera pallida elucidate key aspects of plant parasitism by a cyst nematode.</title>
        <authorList>
            <person name="Cotton J.A."/>
            <person name="Lilley C.J."/>
            <person name="Jones L.M."/>
            <person name="Kikuchi T."/>
            <person name="Reid A.J."/>
            <person name="Thorpe P."/>
            <person name="Tsai I.J."/>
            <person name="Beasley H."/>
            <person name="Blok V."/>
            <person name="Cock P.J.A."/>
            <person name="Van den Akker S.E."/>
            <person name="Holroyd N."/>
            <person name="Hunt M."/>
            <person name="Mantelin S."/>
            <person name="Naghra H."/>
            <person name="Pain A."/>
            <person name="Palomares-Rius J.E."/>
            <person name="Zarowiecki M."/>
            <person name="Berriman M."/>
            <person name="Jones J.T."/>
            <person name="Urwin P.E."/>
        </authorList>
    </citation>
    <scope>NUCLEOTIDE SEQUENCE [LARGE SCALE GENOMIC DNA]</scope>
    <source>
        <strain evidence="2">Lindley</strain>
    </source>
</reference>
<feature type="region of interest" description="Disordered" evidence="1">
    <location>
        <begin position="44"/>
        <end position="68"/>
    </location>
</feature>
<organism evidence="2 3">
    <name type="scientific">Globodera pallida</name>
    <name type="common">Potato cyst nematode worm</name>
    <name type="synonym">Heterodera pallida</name>
    <dbReference type="NCBI Taxonomy" id="36090"/>
    <lineage>
        <taxon>Eukaryota</taxon>
        <taxon>Metazoa</taxon>
        <taxon>Ecdysozoa</taxon>
        <taxon>Nematoda</taxon>
        <taxon>Chromadorea</taxon>
        <taxon>Rhabditida</taxon>
        <taxon>Tylenchina</taxon>
        <taxon>Tylenchomorpha</taxon>
        <taxon>Tylenchoidea</taxon>
        <taxon>Heteroderidae</taxon>
        <taxon>Heteroderinae</taxon>
        <taxon>Globodera</taxon>
    </lineage>
</organism>
<proteinExistence type="predicted"/>